<gene>
    <name evidence="1" type="ORF">SAMN05660710_00789</name>
</gene>
<dbReference type="STRING" id="336292.SAMN05660710_00789"/>
<dbReference type="Gene3D" id="3.90.550.10">
    <property type="entry name" value="Spore Coat Polysaccharide Biosynthesis Protein SpsA, Chain A"/>
    <property type="match status" value="1"/>
</dbReference>
<protein>
    <recommendedName>
        <fullName evidence="3">Glycosyltransferase like family protein</fullName>
    </recommendedName>
</protein>
<reference evidence="1 2" key="1">
    <citation type="submission" date="2016-10" db="EMBL/GenBank/DDBJ databases">
        <authorList>
            <person name="de Groot N.N."/>
        </authorList>
    </citation>
    <scope>NUCLEOTIDE SEQUENCE [LARGE SCALE GENOMIC DNA]</scope>
    <source>
        <strain evidence="1 2">CGMCC 1.8925</strain>
    </source>
</reference>
<evidence type="ECO:0000313" key="2">
    <source>
        <dbReference type="Proteomes" id="UP000199502"/>
    </source>
</evidence>
<dbReference type="OrthoDB" id="7851643at2"/>
<dbReference type="AlphaFoldDB" id="A0A1G5DG44"/>
<keyword evidence="2" id="KW-1185">Reference proteome</keyword>
<dbReference type="RefSeq" id="WP_090740486.1">
    <property type="nucleotide sequence ID" value="NZ_FMVT01000002.1"/>
</dbReference>
<organism evidence="1 2">
    <name type="scientific">Paracoccus tibetensis</name>
    <dbReference type="NCBI Taxonomy" id="336292"/>
    <lineage>
        <taxon>Bacteria</taxon>
        <taxon>Pseudomonadati</taxon>
        <taxon>Pseudomonadota</taxon>
        <taxon>Alphaproteobacteria</taxon>
        <taxon>Rhodobacterales</taxon>
        <taxon>Paracoccaceae</taxon>
        <taxon>Paracoccus</taxon>
    </lineage>
</organism>
<dbReference type="Proteomes" id="UP000199502">
    <property type="component" value="Unassembled WGS sequence"/>
</dbReference>
<evidence type="ECO:0000313" key="1">
    <source>
        <dbReference type="EMBL" id="SCY13534.1"/>
    </source>
</evidence>
<sequence length="279" mass="31434">MSAGTKGDVADRLGVRYLAGPAEAEVTFTFVTLLARQDRYDRMLTSAEAKGFHAGNSQFLAIDNRRGNNFDGYGAIRRALPEAKGRYIVFTHDDVEFVADGAERLTACLEELTRLDPLWLLAGNAGGVTYGKNARHLRDPHDAEERVTAPTLVESLDENFFVMRRDHPVVNSYDLTGFHFYASDLCRLAEIMGGRSYVIPFLLEHHSPGMIDATFQPSRQRFAQKYRRYFPGRKLQCTVAQFDFGLGGLREGWRETPKSRWDFLDDHVYASPDSKGVGQ</sequence>
<dbReference type="InterPro" id="IPR029044">
    <property type="entry name" value="Nucleotide-diphossugar_trans"/>
</dbReference>
<accession>A0A1G5DG44</accession>
<evidence type="ECO:0008006" key="3">
    <source>
        <dbReference type="Google" id="ProtNLM"/>
    </source>
</evidence>
<dbReference type="CDD" id="cd00761">
    <property type="entry name" value="Glyco_tranf_GTA_type"/>
    <property type="match status" value="1"/>
</dbReference>
<proteinExistence type="predicted"/>
<name>A0A1G5DG44_9RHOB</name>
<dbReference type="EMBL" id="FMVT01000002">
    <property type="protein sequence ID" value="SCY13534.1"/>
    <property type="molecule type" value="Genomic_DNA"/>
</dbReference>
<dbReference type="SUPFAM" id="SSF53448">
    <property type="entry name" value="Nucleotide-diphospho-sugar transferases"/>
    <property type="match status" value="1"/>
</dbReference>